<dbReference type="GO" id="GO:0019843">
    <property type="term" value="F:rRNA binding"/>
    <property type="evidence" value="ECO:0007669"/>
    <property type="project" value="UniProtKB-KW"/>
</dbReference>
<evidence type="ECO:0000256" key="15">
    <source>
        <dbReference type="ARBA" id="ARBA00022884"/>
    </source>
</evidence>
<evidence type="ECO:0000256" key="12">
    <source>
        <dbReference type="ARBA" id="ARBA00022759"/>
    </source>
</evidence>
<comment type="similarity">
    <text evidence="3">Belongs to the RNase E/G family. RNase G subfamily.</text>
</comment>
<dbReference type="NCBIfam" id="TIGR00757">
    <property type="entry name" value="RNaseEG"/>
    <property type="match status" value="1"/>
</dbReference>
<dbReference type="GO" id="GO:0004540">
    <property type="term" value="F:RNA nuclease activity"/>
    <property type="evidence" value="ECO:0007669"/>
    <property type="project" value="InterPro"/>
</dbReference>
<evidence type="ECO:0000256" key="8">
    <source>
        <dbReference type="ARBA" id="ARBA00022694"/>
    </source>
</evidence>
<dbReference type="PANTHER" id="PTHR30001">
    <property type="entry name" value="RIBONUCLEASE"/>
    <property type="match status" value="1"/>
</dbReference>
<evidence type="ECO:0000256" key="3">
    <source>
        <dbReference type="ARBA" id="ARBA00005663"/>
    </source>
</evidence>
<evidence type="ECO:0000256" key="13">
    <source>
        <dbReference type="ARBA" id="ARBA00022801"/>
    </source>
</evidence>
<evidence type="ECO:0000256" key="11">
    <source>
        <dbReference type="ARBA" id="ARBA00022730"/>
    </source>
</evidence>
<dbReference type="SUPFAM" id="SSF50249">
    <property type="entry name" value="Nucleic acid-binding proteins"/>
    <property type="match status" value="1"/>
</dbReference>
<evidence type="ECO:0000313" key="18">
    <source>
        <dbReference type="Proteomes" id="UP000552587"/>
    </source>
</evidence>
<dbReference type="GO" id="GO:0004519">
    <property type="term" value="F:endonuclease activity"/>
    <property type="evidence" value="ECO:0007669"/>
    <property type="project" value="UniProtKB-KW"/>
</dbReference>
<keyword evidence="10" id="KW-0479">Metal-binding</keyword>
<evidence type="ECO:0000256" key="7">
    <source>
        <dbReference type="ARBA" id="ARBA00022555"/>
    </source>
</evidence>
<evidence type="ECO:0000256" key="1">
    <source>
        <dbReference type="ARBA" id="ARBA00001946"/>
    </source>
</evidence>
<organism evidence="17 18">
    <name type="scientific">Marilutibacter penaei</name>
    <dbReference type="NCBI Taxonomy" id="2759900"/>
    <lineage>
        <taxon>Bacteria</taxon>
        <taxon>Pseudomonadati</taxon>
        <taxon>Pseudomonadota</taxon>
        <taxon>Gammaproteobacteria</taxon>
        <taxon>Lysobacterales</taxon>
        <taxon>Lysobacteraceae</taxon>
        <taxon>Marilutibacter</taxon>
    </lineage>
</organism>
<evidence type="ECO:0000256" key="14">
    <source>
        <dbReference type="ARBA" id="ARBA00022842"/>
    </source>
</evidence>
<dbReference type="GO" id="GO:0005737">
    <property type="term" value="C:cytoplasm"/>
    <property type="evidence" value="ECO:0007669"/>
    <property type="project" value="UniProtKB-SubCell"/>
</dbReference>
<dbReference type="AlphaFoldDB" id="A0A7W3U5N3"/>
<comment type="cofactor">
    <cofactor evidence="1">
        <name>Mg(2+)</name>
        <dbReference type="ChEBI" id="CHEBI:18420"/>
    </cofactor>
</comment>
<evidence type="ECO:0000313" key="17">
    <source>
        <dbReference type="EMBL" id="MBB1089404.1"/>
    </source>
</evidence>
<dbReference type="Pfam" id="PF10150">
    <property type="entry name" value="RNase_E_G"/>
    <property type="match status" value="1"/>
</dbReference>
<proteinExistence type="inferred from homology"/>
<dbReference type="Proteomes" id="UP000552587">
    <property type="component" value="Unassembled WGS sequence"/>
</dbReference>
<dbReference type="GO" id="GO:0006364">
    <property type="term" value="P:rRNA processing"/>
    <property type="evidence" value="ECO:0007669"/>
    <property type="project" value="UniProtKB-KW"/>
</dbReference>
<reference evidence="17 18" key="1">
    <citation type="submission" date="2020-07" db="EMBL/GenBank/DDBJ databases">
        <authorList>
            <person name="Xu S."/>
            <person name="Li A."/>
        </authorList>
    </citation>
    <scope>NUCLEOTIDE SEQUENCE [LARGE SCALE GENOMIC DNA]</scope>
    <source>
        <strain evidence="17 18">SG-8</strain>
    </source>
</reference>
<accession>A0A7W3U5N3</accession>
<dbReference type="GO" id="GO:0000049">
    <property type="term" value="F:tRNA binding"/>
    <property type="evidence" value="ECO:0007669"/>
    <property type="project" value="UniProtKB-KW"/>
</dbReference>
<dbReference type="InterPro" id="IPR012340">
    <property type="entry name" value="NA-bd_OB-fold"/>
</dbReference>
<dbReference type="GO" id="GO:0046872">
    <property type="term" value="F:metal ion binding"/>
    <property type="evidence" value="ECO:0007669"/>
    <property type="project" value="UniProtKB-KW"/>
</dbReference>
<dbReference type="GO" id="GO:0008033">
    <property type="term" value="P:tRNA processing"/>
    <property type="evidence" value="ECO:0007669"/>
    <property type="project" value="UniProtKB-KW"/>
</dbReference>
<evidence type="ECO:0000259" key="16">
    <source>
        <dbReference type="PROSITE" id="PS50126"/>
    </source>
</evidence>
<dbReference type="InterPro" id="IPR003029">
    <property type="entry name" value="S1_domain"/>
</dbReference>
<evidence type="ECO:0000256" key="10">
    <source>
        <dbReference type="ARBA" id="ARBA00022723"/>
    </source>
</evidence>
<dbReference type="PROSITE" id="PS50126">
    <property type="entry name" value="S1"/>
    <property type="match status" value="1"/>
</dbReference>
<name>A0A7W3U5N3_9GAMM</name>
<dbReference type="GO" id="GO:0016787">
    <property type="term" value="F:hydrolase activity"/>
    <property type="evidence" value="ECO:0007669"/>
    <property type="project" value="UniProtKB-KW"/>
</dbReference>
<protein>
    <recommendedName>
        <fullName evidence="4">Ribonuclease G</fullName>
    </recommendedName>
</protein>
<evidence type="ECO:0000256" key="4">
    <source>
        <dbReference type="ARBA" id="ARBA00017719"/>
    </source>
</evidence>
<feature type="domain" description="S1 motif" evidence="16">
    <location>
        <begin position="39"/>
        <end position="126"/>
    </location>
</feature>
<dbReference type="InterPro" id="IPR019307">
    <property type="entry name" value="RNA-bd_AU-1/RNase_E/G"/>
</dbReference>
<dbReference type="Pfam" id="PF20833">
    <property type="entry name" value="RNase_E_G_Thio"/>
    <property type="match status" value="1"/>
</dbReference>
<keyword evidence="7" id="KW-0820">tRNA-binding</keyword>
<dbReference type="Gene3D" id="3.40.1260.20">
    <property type="entry name" value="Ribonuclease E, catalytic domain"/>
    <property type="match status" value="1"/>
</dbReference>
<comment type="caution">
    <text evidence="17">The sequence shown here is derived from an EMBL/GenBank/DDBJ whole genome shotgun (WGS) entry which is preliminary data.</text>
</comment>
<keyword evidence="9" id="KW-0540">Nuclease</keyword>
<evidence type="ECO:0000256" key="9">
    <source>
        <dbReference type="ARBA" id="ARBA00022722"/>
    </source>
</evidence>
<dbReference type="FunFam" id="2.40.50.140:FF:000028">
    <property type="entry name" value="Ribonuclease G"/>
    <property type="match status" value="1"/>
</dbReference>
<keyword evidence="13 17" id="KW-0378">Hydrolase</keyword>
<dbReference type="Gene3D" id="2.40.50.140">
    <property type="entry name" value="Nucleic acid-binding proteins"/>
    <property type="match status" value="1"/>
</dbReference>
<dbReference type="Pfam" id="PF00575">
    <property type="entry name" value="S1"/>
    <property type="match status" value="1"/>
</dbReference>
<dbReference type="CDD" id="cd04453">
    <property type="entry name" value="S1_RNase_E"/>
    <property type="match status" value="1"/>
</dbReference>
<keyword evidence="15" id="KW-0694">RNA-binding</keyword>
<sequence length="495" mass="55547">MSEEILVNVTPRETRVAVVENGMLQELHIERGWARGVVGNIYKGKVQRVMPGMQAAFVEIGLERAAFLHAADIARPPPVSNGEGDEAPLPPAPTRPITELLREGQDIIVQVVKDPIGSKGARLTTQLSIPSRYLVLLPRTRVVGVSARIEDEAERARLKGVIAERAVAEAGHGYIVRTNAEGQPTEALAEDIAYLGRAWALIEERVVAAGVGQRVYEDLSLPMRAVRDLMRKDVERVKVDSRETCEKLRTFAAQFMPGLDEKIEHYSGARPIFDLYGVEDEIQRALDKQVPLKSGGYLVIDQTEAMTTIDVNTGSFLGQRNLEETVYRTNLEAAQSVARQLRLRNLGGIIIIDFIDMTDPEHRRQVLRQLEKSMARDHAKSTVYEFSPLGLVEMTRKRTTESLERQLSEPCHECSGRGTLKTPETVTYEIFREIVRQVRQFDAQRLLVIASPQVVVRITDEESTAVAELEEFLGKSIRFQPDEQYSQEQFDVVLL</sequence>
<dbReference type="SMART" id="SM00316">
    <property type="entry name" value="S1"/>
    <property type="match status" value="1"/>
</dbReference>
<dbReference type="InterPro" id="IPR048583">
    <property type="entry name" value="RNase_E_G_thioredoxin-like"/>
</dbReference>
<evidence type="ECO:0000256" key="6">
    <source>
        <dbReference type="ARBA" id="ARBA00022552"/>
    </source>
</evidence>
<dbReference type="InterPro" id="IPR004659">
    <property type="entry name" value="RNase_E/G"/>
</dbReference>
<dbReference type="PANTHER" id="PTHR30001:SF0">
    <property type="entry name" value="RIBONUCLEASE G"/>
    <property type="match status" value="1"/>
</dbReference>
<dbReference type="EMBL" id="JACHTE010000009">
    <property type="protein sequence ID" value="MBB1089404.1"/>
    <property type="molecule type" value="Genomic_DNA"/>
</dbReference>
<keyword evidence="12" id="KW-0255">Endonuclease</keyword>
<keyword evidence="11" id="KW-0699">rRNA-binding</keyword>
<keyword evidence="5" id="KW-0963">Cytoplasm</keyword>
<keyword evidence="8" id="KW-0819">tRNA processing</keyword>
<keyword evidence="18" id="KW-1185">Reference proteome</keyword>
<keyword evidence="6" id="KW-0698">rRNA processing</keyword>
<gene>
    <name evidence="17" type="primary">rng</name>
    <name evidence="17" type="ORF">H4F99_13040</name>
</gene>
<dbReference type="NCBIfam" id="NF008689">
    <property type="entry name" value="PRK11712.1"/>
    <property type="match status" value="1"/>
</dbReference>
<dbReference type="RefSeq" id="WP_182670180.1">
    <property type="nucleotide sequence ID" value="NZ_JACHTE010000009.1"/>
</dbReference>
<comment type="subcellular location">
    <subcellularLocation>
        <location evidence="2">Cytoplasm</location>
    </subcellularLocation>
</comment>
<keyword evidence="14" id="KW-0460">Magnesium</keyword>
<evidence type="ECO:0000256" key="2">
    <source>
        <dbReference type="ARBA" id="ARBA00004496"/>
    </source>
</evidence>
<evidence type="ECO:0000256" key="5">
    <source>
        <dbReference type="ARBA" id="ARBA00022490"/>
    </source>
</evidence>